<dbReference type="eggNOG" id="ENOG502ZE13">
    <property type="taxonomic scope" value="Bacteria"/>
</dbReference>
<dbReference type="Proteomes" id="UP000016540">
    <property type="component" value="Unassembled WGS sequence"/>
</dbReference>
<gene>
    <name evidence="1" type="ORF">MARLIPOL_16684</name>
</gene>
<organism evidence="1 2">
    <name type="scientific">Marinobacter lipolyticus SM19</name>
    <dbReference type="NCBI Taxonomy" id="1318628"/>
    <lineage>
        <taxon>Bacteria</taxon>
        <taxon>Pseudomonadati</taxon>
        <taxon>Pseudomonadota</taxon>
        <taxon>Gammaproteobacteria</taxon>
        <taxon>Pseudomonadales</taxon>
        <taxon>Marinobacteraceae</taxon>
        <taxon>Marinobacter</taxon>
    </lineage>
</organism>
<proteinExistence type="predicted"/>
<dbReference type="Pfam" id="PF11745">
    <property type="entry name" value="DUF3304"/>
    <property type="match status" value="1"/>
</dbReference>
<dbReference type="EMBL" id="ASAD01000022">
    <property type="protein sequence ID" value="EON90775.1"/>
    <property type="molecule type" value="Genomic_DNA"/>
</dbReference>
<evidence type="ECO:0000313" key="2">
    <source>
        <dbReference type="Proteomes" id="UP000016540"/>
    </source>
</evidence>
<dbReference type="OrthoDB" id="6057435at2"/>
<dbReference type="InterPro" id="IPR021733">
    <property type="entry name" value="DUF3304"/>
</dbReference>
<dbReference type="RefSeq" id="WP_012139544.1">
    <property type="nucleotide sequence ID" value="NZ_KE007329.1"/>
</dbReference>
<evidence type="ECO:0008006" key="3">
    <source>
        <dbReference type="Google" id="ProtNLM"/>
    </source>
</evidence>
<reference evidence="1 2" key="1">
    <citation type="journal article" date="2013" name="Genome Announc.">
        <title>Draft Genome Sequence of the Moderately Halophilic Bacterium Marinobacter lipolyticus Strain SM19.</title>
        <authorList>
            <person name="Papke R.T."/>
            <person name="de la Haba R.R."/>
            <person name="Infante-Dominguez C."/>
            <person name="Perez D."/>
            <person name="Sanchez-Porro C."/>
            <person name="Lapierre P."/>
            <person name="Ventosa A."/>
        </authorList>
    </citation>
    <scope>NUCLEOTIDE SEQUENCE [LARGE SCALE GENOMIC DNA]</scope>
    <source>
        <strain evidence="1 2">SM19</strain>
    </source>
</reference>
<name>R8AWR9_9GAMM</name>
<protein>
    <recommendedName>
        <fullName evidence="3">DUF3304 domain-containing protein</fullName>
    </recommendedName>
</protein>
<keyword evidence="2" id="KW-1185">Reference proteome</keyword>
<comment type="caution">
    <text evidence="1">The sequence shown here is derived from an EMBL/GenBank/DDBJ whole genome shotgun (WGS) entry which is preliminary data.</text>
</comment>
<dbReference type="AlphaFoldDB" id="R8AWR9"/>
<sequence length="168" mass="18874">MIGRWLMNKVLDPLPVWLQLILVLAVFSPIAWNYTFAAKDAAFVFHNHVDRPIHDVNLNGKWIGGAAAHDGNGPGTSGGAICCGKLDSGEVELTWTVSVTQSQYDVGLRKQSKRLLVEIPERPNDELYLHVHIFADDSVKFFWSESTRSNYQIEQSKDAFVNVFEKSN</sequence>
<evidence type="ECO:0000313" key="1">
    <source>
        <dbReference type="EMBL" id="EON90775.1"/>
    </source>
</evidence>
<dbReference type="STRING" id="1318628.MARLIPOL_16684"/>
<accession>R8AWR9</accession>
<dbReference type="HOGENOM" id="CLU_125887_0_0_6"/>